<feature type="transmembrane region" description="Helical" evidence="1">
    <location>
        <begin position="27"/>
        <end position="50"/>
    </location>
</feature>
<proteinExistence type="predicted"/>
<dbReference type="EMBL" id="FN649760">
    <property type="protein sequence ID" value="CBJ33661.1"/>
    <property type="molecule type" value="Genomic_DNA"/>
</dbReference>
<evidence type="ECO:0000256" key="1">
    <source>
        <dbReference type="SAM" id="Phobius"/>
    </source>
</evidence>
<dbReference type="Pfam" id="PF13499">
    <property type="entry name" value="EF-hand_7"/>
    <property type="match status" value="1"/>
</dbReference>
<feature type="domain" description="EF-hand" evidence="2">
    <location>
        <begin position="164"/>
        <end position="199"/>
    </location>
</feature>
<keyword evidence="4" id="KW-1185">Reference proteome</keyword>
<feature type="transmembrane region" description="Helical" evidence="1">
    <location>
        <begin position="70"/>
        <end position="94"/>
    </location>
</feature>
<accession>D7G443</accession>
<evidence type="ECO:0000313" key="4">
    <source>
        <dbReference type="Proteomes" id="UP000002630"/>
    </source>
</evidence>
<feature type="domain" description="EF-hand" evidence="2">
    <location>
        <begin position="128"/>
        <end position="163"/>
    </location>
</feature>
<name>D7G443_ECTSI</name>
<dbReference type="InParanoid" id="D7G443"/>
<dbReference type="InterPro" id="IPR002048">
    <property type="entry name" value="EF_hand_dom"/>
</dbReference>
<gene>
    <name evidence="3" type="ORF">Esi_0545_0010</name>
</gene>
<evidence type="ECO:0000259" key="2">
    <source>
        <dbReference type="PROSITE" id="PS50222"/>
    </source>
</evidence>
<dbReference type="Proteomes" id="UP000002630">
    <property type="component" value="Unassembled WGS sequence"/>
</dbReference>
<dbReference type="PROSITE" id="PS50222">
    <property type="entry name" value="EF_HAND_2"/>
    <property type="match status" value="2"/>
</dbReference>
<dbReference type="InterPro" id="IPR011992">
    <property type="entry name" value="EF-hand-dom_pair"/>
</dbReference>
<evidence type="ECO:0000313" key="3">
    <source>
        <dbReference type="EMBL" id="CBJ33661.1"/>
    </source>
</evidence>
<reference evidence="3 4" key="1">
    <citation type="journal article" date="2010" name="Nature">
        <title>The Ectocarpus genome and the independent evolution of multicellularity in brown algae.</title>
        <authorList>
            <person name="Cock J.M."/>
            <person name="Sterck L."/>
            <person name="Rouze P."/>
            <person name="Scornet D."/>
            <person name="Allen A.E."/>
            <person name="Amoutzias G."/>
            <person name="Anthouard V."/>
            <person name="Artiguenave F."/>
            <person name="Aury J.M."/>
            <person name="Badger J.H."/>
            <person name="Beszteri B."/>
            <person name="Billiau K."/>
            <person name="Bonnet E."/>
            <person name="Bothwell J.H."/>
            <person name="Bowler C."/>
            <person name="Boyen C."/>
            <person name="Brownlee C."/>
            <person name="Carrano C.J."/>
            <person name="Charrier B."/>
            <person name="Cho G.Y."/>
            <person name="Coelho S.M."/>
            <person name="Collen J."/>
            <person name="Corre E."/>
            <person name="Da Silva C."/>
            <person name="Delage L."/>
            <person name="Delaroque N."/>
            <person name="Dittami S.M."/>
            <person name="Doulbeau S."/>
            <person name="Elias M."/>
            <person name="Farnham G."/>
            <person name="Gachon C.M."/>
            <person name="Gschloessl B."/>
            <person name="Heesch S."/>
            <person name="Jabbari K."/>
            <person name="Jubin C."/>
            <person name="Kawai H."/>
            <person name="Kimura K."/>
            <person name="Kloareg B."/>
            <person name="Kupper F.C."/>
            <person name="Lang D."/>
            <person name="Le Bail A."/>
            <person name="Leblanc C."/>
            <person name="Lerouge P."/>
            <person name="Lohr M."/>
            <person name="Lopez P.J."/>
            <person name="Martens C."/>
            <person name="Maumus F."/>
            <person name="Michel G."/>
            <person name="Miranda-Saavedra D."/>
            <person name="Morales J."/>
            <person name="Moreau H."/>
            <person name="Motomura T."/>
            <person name="Nagasato C."/>
            <person name="Napoli C.A."/>
            <person name="Nelson D.R."/>
            <person name="Nyvall-Collen P."/>
            <person name="Peters A.F."/>
            <person name="Pommier C."/>
            <person name="Potin P."/>
            <person name="Poulain J."/>
            <person name="Quesneville H."/>
            <person name="Read B."/>
            <person name="Rensing S.A."/>
            <person name="Ritter A."/>
            <person name="Rousvoal S."/>
            <person name="Samanta M."/>
            <person name="Samson G."/>
            <person name="Schroeder D.C."/>
            <person name="Segurens B."/>
            <person name="Strittmatter M."/>
            <person name="Tonon T."/>
            <person name="Tregear J.W."/>
            <person name="Valentin K."/>
            <person name="von Dassow P."/>
            <person name="Yamagishi T."/>
            <person name="Van de Peer Y."/>
            <person name="Wincker P."/>
        </authorList>
    </citation>
    <scope>NUCLEOTIDE SEQUENCE [LARGE SCALE GENOMIC DNA]</scope>
    <source>
        <strain evidence="4">Ec32 / CCAP1310/4</strain>
    </source>
</reference>
<keyword evidence="1" id="KW-0472">Membrane</keyword>
<keyword evidence="1" id="KW-0812">Transmembrane</keyword>
<dbReference type="GO" id="GO:0005509">
    <property type="term" value="F:calcium ion binding"/>
    <property type="evidence" value="ECO:0007669"/>
    <property type="project" value="InterPro"/>
</dbReference>
<protein>
    <recommendedName>
        <fullName evidence="2">EF-hand domain-containing protein</fullName>
    </recommendedName>
</protein>
<sequence>MVFAWSFLGFETHFSIRGRKRRFLRPFSSLSFVALLYLLLFSMSMAIWIFGTWAIVKDRVGNSCANEVPLLYSFCVALVAVYWVGVVFGAVGLIKVLFGKKIQSGAQATVEKGKQFAQNRDKEQVLEAEQQLVARKFDARDEEGNGTIDRQQAEELIEELGIGLSSKKLKKAMGQLDPAGEGVVSKQDFIEWYAENGQGG</sequence>
<organism evidence="3 4">
    <name type="scientific">Ectocarpus siliculosus</name>
    <name type="common">Brown alga</name>
    <name type="synonym">Conferva siliculosa</name>
    <dbReference type="NCBI Taxonomy" id="2880"/>
    <lineage>
        <taxon>Eukaryota</taxon>
        <taxon>Sar</taxon>
        <taxon>Stramenopiles</taxon>
        <taxon>Ochrophyta</taxon>
        <taxon>PX clade</taxon>
        <taxon>Phaeophyceae</taxon>
        <taxon>Ectocarpales</taxon>
        <taxon>Ectocarpaceae</taxon>
        <taxon>Ectocarpus</taxon>
    </lineage>
</organism>
<dbReference type="SUPFAM" id="SSF47473">
    <property type="entry name" value="EF-hand"/>
    <property type="match status" value="1"/>
</dbReference>
<dbReference type="CDD" id="cd00051">
    <property type="entry name" value="EFh"/>
    <property type="match status" value="1"/>
</dbReference>
<dbReference type="AlphaFoldDB" id="D7G443"/>
<keyword evidence="1" id="KW-1133">Transmembrane helix</keyword>
<dbReference type="Gene3D" id="1.10.238.10">
    <property type="entry name" value="EF-hand"/>
    <property type="match status" value="1"/>
</dbReference>